<reference evidence="1" key="1">
    <citation type="journal article" date="2020" name="Stud. Mycol.">
        <title>101 Dothideomycetes genomes: a test case for predicting lifestyles and emergence of pathogens.</title>
        <authorList>
            <person name="Haridas S."/>
            <person name="Albert R."/>
            <person name="Binder M."/>
            <person name="Bloem J."/>
            <person name="Labutti K."/>
            <person name="Salamov A."/>
            <person name="Andreopoulos B."/>
            <person name="Baker S."/>
            <person name="Barry K."/>
            <person name="Bills G."/>
            <person name="Bluhm B."/>
            <person name="Cannon C."/>
            <person name="Castanera R."/>
            <person name="Culley D."/>
            <person name="Daum C."/>
            <person name="Ezra D."/>
            <person name="Gonzalez J."/>
            <person name="Henrissat B."/>
            <person name="Kuo A."/>
            <person name="Liang C."/>
            <person name="Lipzen A."/>
            <person name="Lutzoni F."/>
            <person name="Magnuson J."/>
            <person name="Mondo S."/>
            <person name="Nolan M."/>
            <person name="Ohm R."/>
            <person name="Pangilinan J."/>
            <person name="Park H.-J."/>
            <person name="Ramirez L."/>
            <person name="Alfaro M."/>
            <person name="Sun H."/>
            <person name="Tritt A."/>
            <person name="Yoshinaga Y."/>
            <person name="Zwiers L.-H."/>
            <person name="Turgeon B."/>
            <person name="Goodwin S."/>
            <person name="Spatafora J."/>
            <person name="Crous P."/>
            <person name="Grigoriev I."/>
        </authorList>
    </citation>
    <scope>NUCLEOTIDE SEQUENCE</scope>
    <source>
        <strain evidence="1">ATCC 200398</strain>
    </source>
</reference>
<dbReference type="EMBL" id="MU003500">
    <property type="protein sequence ID" value="KAF2473233.1"/>
    <property type="molecule type" value="Genomic_DNA"/>
</dbReference>
<evidence type="ECO:0000313" key="2">
    <source>
        <dbReference type="Proteomes" id="UP000799755"/>
    </source>
</evidence>
<comment type="caution">
    <text evidence="1">The sequence shown here is derived from an EMBL/GenBank/DDBJ whole genome shotgun (WGS) entry which is preliminary data.</text>
</comment>
<evidence type="ECO:0000313" key="1">
    <source>
        <dbReference type="EMBL" id="KAF2473233.1"/>
    </source>
</evidence>
<gene>
    <name evidence="1" type="ORF">BDR25DRAFT_129966</name>
</gene>
<name>A0ACB6R1U6_9PLEO</name>
<accession>A0ACB6R1U6</accession>
<protein>
    <submittedName>
        <fullName evidence="1">Uncharacterized protein</fullName>
    </submittedName>
</protein>
<organism evidence="1 2">
    <name type="scientific">Lindgomyces ingoldianus</name>
    <dbReference type="NCBI Taxonomy" id="673940"/>
    <lineage>
        <taxon>Eukaryota</taxon>
        <taxon>Fungi</taxon>
        <taxon>Dikarya</taxon>
        <taxon>Ascomycota</taxon>
        <taxon>Pezizomycotina</taxon>
        <taxon>Dothideomycetes</taxon>
        <taxon>Pleosporomycetidae</taxon>
        <taxon>Pleosporales</taxon>
        <taxon>Lindgomycetaceae</taxon>
        <taxon>Lindgomyces</taxon>
    </lineage>
</organism>
<dbReference type="Proteomes" id="UP000799755">
    <property type="component" value="Unassembled WGS sequence"/>
</dbReference>
<proteinExistence type="predicted"/>
<keyword evidence="2" id="KW-1185">Reference proteome</keyword>
<sequence>MFDHGRNVSNSSGIEVHHSSPIAVPNTSSKQITPKPLNTPPGQDLFSVGGVPVSPAPLQKASVQESILNGSRSSAASMLSNQSIQMEGLADPNPTPMPGTNLTLDGIHQPDIVSSSDAATPVKGGNWGSYFPPMVNSDCQKNKLVDSAATTNSSGTSINVDPGTVSMLQLLDGEHIEGTGPDGISGKLEPISPDTAPLPDPEGEPFILDPEARKSLEASNGCASAYLALDGTSSADDDQCGLERRRSTWGRNTGLYDGTGYDSEDDAAPIAHDEFSPPPYVVDGLVESAQEIISSENSSAREAWGAINSSSEHFAHRELDHPSVPIDQISVVDEKETLQDIIRAYARSPMFHDGETREERAGELHGSLSEEEAEAFSEDFAEKEKEEVALSIRIRNRSLGG</sequence>